<accession>A0A0E9PVC2</accession>
<dbReference type="AlphaFoldDB" id="A0A0E9PVC2"/>
<proteinExistence type="predicted"/>
<organism evidence="1">
    <name type="scientific">Anguilla anguilla</name>
    <name type="common">European freshwater eel</name>
    <name type="synonym">Muraena anguilla</name>
    <dbReference type="NCBI Taxonomy" id="7936"/>
    <lineage>
        <taxon>Eukaryota</taxon>
        <taxon>Metazoa</taxon>
        <taxon>Chordata</taxon>
        <taxon>Craniata</taxon>
        <taxon>Vertebrata</taxon>
        <taxon>Euteleostomi</taxon>
        <taxon>Actinopterygii</taxon>
        <taxon>Neopterygii</taxon>
        <taxon>Teleostei</taxon>
        <taxon>Anguilliformes</taxon>
        <taxon>Anguillidae</taxon>
        <taxon>Anguilla</taxon>
    </lineage>
</organism>
<protein>
    <submittedName>
        <fullName evidence="1">Uncharacterized protein</fullName>
    </submittedName>
</protein>
<sequence length="25" mass="2954">MLYVSYFCSVKKKKMCHRVKSCARG</sequence>
<evidence type="ECO:0000313" key="1">
    <source>
        <dbReference type="EMBL" id="JAH07793.1"/>
    </source>
</evidence>
<reference evidence="1" key="2">
    <citation type="journal article" date="2015" name="Fish Shellfish Immunol.">
        <title>Early steps in the European eel (Anguilla anguilla)-Vibrio vulnificus interaction in the gills: Role of the RtxA13 toxin.</title>
        <authorList>
            <person name="Callol A."/>
            <person name="Pajuelo D."/>
            <person name="Ebbesson L."/>
            <person name="Teles M."/>
            <person name="MacKenzie S."/>
            <person name="Amaro C."/>
        </authorList>
    </citation>
    <scope>NUCLEOTIDE SEQUENCE</scope>
</reference>
<reference evidence="1" key="1">
    <citation type="submission" date="2014-11" db="EMBL/GenBank/DDBJ databases">
        <authorList>
            <person name="Amaro Gonzalez C."/>
        </authorList>
    </citation>
    <scope>NUCLEOTIDE SEQUENCE</scope>
</reference>
<dbReference type="EMBL" id="GBXM01100784">
    <property type="protein sequence ID" value="JAH07793.1"/>
    <property type="molecule type" value="Transcribed_RNA"/>
</dbReference>
<name>A0A0E9PVC2_ANGAN</name>